<gene>
    <name evidence="1" type="ORF">D4764_15G0012070</name>
</gene>
<comment type="caution">
    <text evidence="1">The sequence shown here is derived from an EMBL/GenBank/DDBJ whole genome shotgun (WGS) entry which is preliminary data.</text>
</comment>
<accession>A0A5C6P4W5</accession>
<dbReference type="EMBL" id="RHFK02000007">
    <property type="protein sequence ID" value="TWW73811.1"/>
    <property type="molecule type" value="Genomic_DNA"/>
</dbReference>
<reference evidence="1 2" key="1">
    <citation type="submission" date="2019-04" db="EMBL/GenBank/DDBJ databases">
        <title>Chromosome genome assembly for Takifugu flavidus.</title>
        <authorList>
            <person name="Xiao S."/>
        </authorList>
    </citation>
    <scope>NUCLEOTIDE SEQUENCE [LARGE SCALE GENOMIC DNA]</scope>
    <source>
        <strain evidence="1">HTHZ2018</strain>
        <tissue evidence="1">Muscle</tissue>
    </source>
</reference>
<dbReference type="AlphaFoldDB" id="A0A5C6P4W5"/>
<sequence>MEARLSEIETRFRSSELRQGGWVTVRRTPATIGKCIPGARAGDIEANRSKRKFGKVIIHVGANDTRLRQSEVTKINRVGLQLRINDVGLRSILWSPPQSGQ</sequence>
<protein>
    <submittedName>
        <fullName evidence="1">Uncharacterized protein</fullName>
    </submittedName>
</protein>
<proteinExistence type="predicted"/>
<keyword evidence="2" id="KW-1185">Reference proteome</keyword>
<evidence type="ECO:0000313" key="2">
    <source>
        <dbReference type="Proteomes" id="UP000324091"/>
    </source>
</evidence>
<dbReference type="Gene3D" id="3.40.50.12690">
    <property type="match status" value="1"/>
</dbReference>
<organism evidence="1 2">
    <name type="scientific">Takifugu flavidus</name>
    <name type="common">sansaifugu</name>
    <dbReference type="NCBI Taxonomy" id="433684"/>
    <lineage>
        <taxon>Eukaryota</taxon>
        <taxon>Metazoa</taxon>
        <taxon>Chordata</taxon>
        <taxon>Craniata</taxon>
        <taxon>Vertebrata</taxon>
        <taxon>Euteleostomi</taxon>
        <taxon>Actinopterygii</taxon>
        <taxon>Neopterygii</taxon>
        <taxon>Teleostei</taxon>
        <taxon>Neoteleostei</taxon>
        <taxon>Acanthomorphata</taxon>
        <taxon>Eupercaria</taxon>
        <taxon>Tetraodontiformes</taxon>
        <taxon>Tetradontoidea</taxon>
        <taxon>Tetraodontidae</taxon>
        <taxon>Takifugu</taxon>
    </lineage>
</organism>
<evidence type="ECO:0000313" key="1">
    <source>
        <dbReference type="EMBL" id="TWW73811.1"/>
    </source>
</evidence>
<name>A0A5C6P4W5_9TELE</name>
<dbReference type="Proteomes" id="UP000324091">
    <property type="component" value="Chromosome 15"/>
</dbReference>